<reference evidence="8" key="2">
    <citation type="submission" date="2025-08" db="UniProtKB">
        <authorList>
            <consortium name="Ensembl"/>
        </authorList>
    </citation>
    <scope>IDENTIFICATION</scope>
</reference>
<organism evidence="8 9">
    <name type="scientific">Pygocentrus nattereri</name>
    <name type="common">Red-bellied piranha</name>
    <dbReference type="NCBI Taxonomy" id="42514"/>
    <lineage>
        <taxon>Eukaryota</taxon>
        <taxon>Metazoa</taxon>
        <taxon>Chordata</taxon>
        <taxon>Craniata</taxon>
        <taxon>Vertebrata</taxon>
        <taxon>Euteleostomi</taxon>
        <taxon>Actinopterygii</taxon>
        <taxon>Neopterygii</taxon>
        <taxon>Teleostei</taxon>
        <taxon>Ostariophysi</taxon>
        <taxon>Characiformes</taxon>
        <taxon>Characoidei</taxon>
        <taxon>Pygocentrus</taxon>
    </lineage>
</organism>
<name>A0AAR2JI75_PYGNA</name>
<dbReference type="RefSeq" id="XP_017573938.1">
    <property type="nucleotide sequence ID" value="XM_017718449.2"/>
</dbReference>
<reference evidence="8" key="3">
    <citation type="submission" date="2025-09" db="UniProtKB">
        <authorList>
            <consortium name="Ensembl"/>
        </authorList>
    </citation>
    <scope>IDENTIFICATION</scope>
</reference>
<keyword evidence="5 7" id="KW-0732">Signal</keyword>
<keyword evidence="9" id="KW-1185">Reference proteome</keyword>
<dbReference type="InterPro" id="IPR020440">
    <property type="entry name" value="IL-17_chr"/>
</dbReference>
<dbReference type="InterPro" id="IPR010345">
    <property type="entry name" value="IL-17_fam"/>
</dbReference>
<keyword evidence="3" id="KW-0202">Cytokine</keyword>
<dbReference type="GO" id="GO:0005125">
    <property type="term" value="F:cytokine activity"/>
    <property type="evidence" value="ECO:0007669"/>
    <property type="project" value="UniProtKB-KW"/>
</dbReference>
<evidence type="ECO:0000313" key="8">
    <source>
        <dbReference type="Ensembl" id="ENSPNAP00000049561.1"/>
    </source>
</evidence>
<dbReference type="GO" id="GO:0005615">
    <property type="term" value="C:extracellular space"/>
    <property type="evidence" value="ECO:0007669"/>
    <property type="project" value="UniProtKB-KW"/>
</dbReference>
<feature type="region of interest" description="Disordered" evidence="6">
    <location>
        <begin position="24"/>
        <end position="52"/>
    </location>
</feature>
<keyword evidence="4" id="KW-0964">Secreted</keyword>
<evidence type="ECO:0008006" key="10">
    <source>
        <dbReference type="Google" id="ProtNLM"/>
    </source>
</evidence>
<accession>A0AAR2JI75</accession>
<dbReference type="Pfam" id="PF06083">
    <property type="entry name" value="IL17"/>
    <property type="match status" value="1"/>
</dbReference>
<protein>
    <recommendedName>
        <fullName evidence="10">Interleukin 17a/f3</fullName>
    </recommendedName>
</protein>
<dbReference type="GeneID" id="108439833"/>
<evidence type="ECO:0000256" key="1">
    <source>
        <dbReference type="ARBA" id="ARBA00004613"/>
    </source>
</evidence>
<evidence type="ECO:0000313" key="9">
    <source>
        <dbReference type="Proteomes" id="UP001501920"/>
    </source>
</evidence>
<feature type="signal peptide" evidence="7">
    <location>
        <begin position="1"/>
        <end position="21"/>
    </location>
</feature>
<comment type="similarity">
    <text evidence="2">Belongs to the IL-17 family.</text>
</comment>
<sequence length="167" mass="18779">MRVSVFFRAMLVVVMVALLLGEDSSPSQRSRGKKKGKSRAVAALSKPNRGSRGKMRKLWISLDQDLINPSDSPLVSPNLSTSPWTYEASYDESRIPSLIFEAKCERKGCITKDGHEDTSLQSKPVYYQILVLRRVKSKKKKYTLQLEKMTISVGCTCTLPTVVYQMS</sequence>
<dbReference type="PRINTS" id="PR01932">
    <property type="entry name" value="INTRLEUKIN17"/>
</dbReference>
<dbReference type="Gene3D" id="2.10.90.10">
    <property type="entry name" value="Cystine-knot cytokines"/>
    <property type="match status" value="1"/>
</dbReference>
<feature type="chain" id="PRO_5043983615" description="Interleukin 17a/f3" evidence="7">
    <location>
        <begin position="22"/>
        <end position="167"/>
    </location>
</feature>
<dbReference type="CTD" id="553962"/>
<evidence type="ECO:0000256" key="4">
    <source>
        <dbReference type="ARBA" id="ARBA00022525"/>
    </source>
</evidence>
<dbReference type="GeneTree" id="ENSGT00940000156618"/>
<evidence type="ECO:0000256" key="5">
    <source>
        <dbReference type="ARBA" id="ARBA00022729"/>
    </source>
</evidence>
<proteinExistence type="inferred from homology"/>
<reference evidence="8 9" key="1">
    <citation type="submission" date="2020-10" db="EMBL/GenBank/DDBJ databases">
        <title>Pygocentrus nattereri (red-bellied piranha) genome, fPygNat1, primary haplotype.</title>
        <authorList>
            <person name="Myers G."/>
            <person name="Meyer A."/>
            <person name="Karagic N."/>
            <person name="Pippel M."/>
            <person name="Winkler S."/>
            <person name="Tracey A."/>
            <person name="Wood J."/>
            <person name="Formenti G."/>
            <person name="Howe K."/>
            <person name="Fedrigo O."/>
            <person name="Jarvis E.D."/>
        </authorList>
    </citation>
    <scope>NUCLEOTIDE SEQUENCE [LARGE SCALE GENOMIC DNA]</scope>
</reference>
<dbReference type="GO" id="GO:0006954">
    <property type="term" value="P:inflammatory response"/>
    <property type="evidence" value="ECO:0007669"/>
    <property type="project" value="InterPro"/>
</dbReference>
<comment type="subcellular location">
    <subcellularLocation>
        <location evidence="1">Secreted</location>
    </subcellularLocation>
</comment>
<dbReference type="InterPro" id="IPR029034">
    <property type="entry name" value="Cystine-knot_cytokine"/>
</dbReference>
<evidence type="ECO:0000256" key="2">
    <source>
        <dbReference type="ARBA" id="ARBA00007236"/>
    </source>
</evidence>
<evidence type="ECO:0000256" key="7">
    <source>
        <dbReference type="SAM" id="SignalP"/>
    </source>
</evidence>
<evidence type="ECO:0000256" key="3">
    <source>
        <dbReference type="ARBA" id="ARBA00022514"/>
    </source>
</evidence>
<dbReference type="Ensembl" id="ENSPNAT00000078203.1">
    <property type="protein sequence ID" value="ENSPNAP00000049561.1"/>
    <property type="gene ID" value="ENSPNAG00000034360.1"/>
</dbReference>
<dbReference type="Proteomes" id="UP001501920">
    <property type="component" value="Chromosome 4"/>
</dbReference>
<dbReference type="AlphaFoldDB" id="A0AAR2JI75"/>
<dbReference type="SUPFAM" id="SSF57501">
    <property type="entry name" value="Cystine-knot cytokines"/>
    <property type="match status" value="1"/>
</dbReference>
<evidence type="ECO:0000256" key="6">
    <source>
        <dbReference type="SAM" id="MobiDB-lite"/>
    </source>
</evidence>